<keyword evidence="6" id="KW-1185">Reference proteome</keyword>
<comment type="caution">
    <text evidence="5">The sequence shown here is derived from an EMBL/GenBank/DDBJ whole genome shotgun (WGS) entry which is preliminary data.</text>
</comment>
<proteinExistence type="inferred from homology"/>
<dbReference type="CDD" id="cd16025">
    <property type="entry name" value="PAS_like"/>
    <property type="match status" value="1"/>
</dbReference>
<evidence type="ECO:0000256" key="1">
    <source>
        <dbReference type="ARBA" id="ARBA00008779"/>
    </source>
</evidence>
<feature type="signal peptide" evidence="3">
    <location>
        <begin position="1"/>
        <end position="21"/>
    </location>
</feature>
<protein>
    <submittedName>
        <fullName evidence="5">Arylsulfatase</fullName>
    </submittedName>
</protein>
<dbReference type="InterPro" id="IPR000917">
    <property type="entry name" value="Sulfatase_N"/>
</dbReference>
<reference evidence="5 6" key="1">
    <citation type="submission" date="2017-01" db="EMBL/GenBank/DDBJ databases">
        <authorList>
            <person name="Varghese N."/>
            <person name="Submissions S."/>
        </authorList>
    </citation>
    <scope>NUCLEOTIDE SEQUENCE [LARGE SCALE GENOMIC DNA]</scope>
    <source>
        <strain evidence="5 6">DSM 2061</strain>
    </source>
</reference>
<dbReference type="Pfam" id="PF00884">
    <property type="entry name" value="Sulfatase"/>
    <property type="match status" value="1"/>
</dbReference>
<feature type="chain" id="PRO_5046052897" evidence="3">
    <location>
        <begin position="22"/>
        <end position="536"/>
    </location>
</feature>
<dbReference type="PANTHER" id="PTHR42693">
    <property type="entry name" value="ARYLSULFATASE FAMILY MEMBER"/>
    <property type="match status" value="1"/>
</dbReference>
<feature type="domain" description="Sulfatase N-terminal" evidence="4">
    <location>
        <begin position="29"/>
        <end position="431"/>
    </location>
</feature>
<evidence type="ECO:0000259" key="4">
    <source>
        <dbReference type="Pfam" id="PF00884"/>
    </source>
</evidence>
<keyword evidence="3" id="KW-0732">Signal</keyword>
<sequence>MKKILLLVAAFICSISLRLSAQQTKKNKPNVILIMADDMGFSDIGCYGGEIKTPHLDRLAQNGVRFTQFYNNARCCPTRAALLTGLYPHQAGVGGMVGHGHGDLSEHAVTIGEVLQSKGYATYMTGKWHVADNNTNDDTHNWPKQRGFDTFFGTIKGVGSYFDPYTLSYNNDPIKLKPEDGFYYTDAISDSTVTFIDRHLQEKPHVPFFFYVAYTAPHWPLHALPKDIKKYDGVFDQGWDVLRKERLERMKKNGIVPENTKLSPRDPRASAWENIKNKEWELQRMKTYAAQIDNMDQGIGRIINKLEKEEILNNTLILFLSDNGGCAETLDGVENWVTEREISVTLEGKKVSPGNNQNSMPGPATSYMSYGPGWANLSNTPYRKYKKSGHQGGVATPFIMHWPEGLRNTNPIKKDVASIIDIMPTILDVTGSEYPLRYKGNNIKPMEGLSLMPVLYNKRLNRDEWFVEHGTNKAYRKGNWKIAWSKDKNAKKWELYNLKNDPTELNDLASKYHNRLNTMINRWNEWARRVKVTRRK</sequence>
<organism evidence="5 6">
    <name type="scientific">Zobellia uliginosa</name>
    <dbReference type="NCBI Taxonomy" id="143224"/>
    <lineage>
        <taxon>Bacteria</taxon>
        <taxon>Pseudomonadati</taxon>
        <taxon>Bacteroidota</taxon>
        <taxon>Flavobacteriia</taxon>
        <taxon>Flavobacteriales</taxon>
        <taxon>Flavobacteriaceae</taxon>
        <taxon>Zobellia</taxon>
    </lineage>
</organism>
<evidence type="ECO:0000256" key="3">
    <source>
        <dbReference type="SAM" id="SignalP"/>
    </source>
</evidence>
<dbReference type="Proteomes" id="UP000185728">
    <property type="component" value="Unassembled WGS sequence"/>
</dbReference>
<dbReference type="EMBL" id="FTOB01000002">
    <property type="protein sequence ID" value="SIS49018.1"/>
    <property type="molecule type" value="Genomic_DNA"/>
</dbReference>
<dbReference type="Gene3D" id="3.40.720.10">
    <property type="entry name" value="Alkaline Phosphatase, subunit A"/>
    <property type="match status" value="1"/>
</dbReference>
<dbReference type="InterPro" id="IPR017850">
    <property type="entry name" value="Alkaline_phosphatase_core_sf"/>
</dbReference>
<dbReference type="PANTHER" id="PTHR42693:SF53">
    <property type="entry name" value="ENDO-4-O-SULFATASE"/>
    <property type="match status" value="1"/>
</dbReference>
<name>A0ABY1KM55_9FLAO</name>
<comment type="similarity">
    <text evidence="1">Belongs to the sulfatase family.</text>
</comment>
<evidence type="ECO:0000256" key="2">
    <source>
        <dbReference type="ARBA" id="ARBA00022801"/>
    </source>
</evidence>
<dbReference type="InterPro" id="IPR050738">
    <property type="entry name" value="Sulfatase"/>
</dbReference>
<dbReference type="RefSeq" id="WP_076454104.1">
    <property type="nucleotide sequence ID" value="NZ_FTOB01000002.1"/>
</dbReference>
<keyword evidence="2" id="KW-0378">Hydrolase</keyword>
<dbReference type="Gene3D" id="3.30.1120.10">
    <property type="match status" value="1"/>
</dbReference>
<evidence type="ECO:0000313" key="5">
    <source>
        <dbReference type="EMBL" id="SIS49018.1"/>
    </source>
</evidence>
<gene>
    <name evidence="5" type="ORF">SAMN05421766_102345</name>
</gene>
<evidence type="ECO:0000313" key="6">
    <source>
        <dbReference type="Proteomes" id="UP000185728"/>
    </source>
</evidence>
<dbReference type="SUPFAM" id="SSF53649">
    <property type="entry name" value="Alkaline phosphatase-like"/>
    <property type="match status" value="1"/>
</dbReference>
<accession>A0ABY1KM55</accession>